<feature type="active site" description="Proton acceptor" evidence="1">
    <location>
        <position position="177"/>
    </location>
</feature>
<dbReference type="CDD" id="cd03413">
    <property type="entry name" value="CbiK_C"/>
    <property type="match status" value="1"/>
</dbReference>
<dbReference type="EMBL" id="DPVG01000176">
    <property type="protein sequence ID" value="HCK24098.1"/>
    <property type="molecule type" value="Genomic_DNA"/>
</dbReference>
<keyword evidence="3" id="KW-0732">Signal</keyword>
<organism evidence="4 5">
    <name type="scientific">Bacteroides graminisolvens</name>
    <dbReference type="NCBI Taxonomy" id="477666"/>
    <lineage>
        <taxon>Bacteria</taxon>
        <taxon>Pseudomonadati</taxon>
        <taxon>Bacteroidota</taxon>
        <taxon>Bacteroidia</taxon>
        <taxon>Bacteroidales</taxon>
        <taxon>Bacteroidaceae</taxon>
        <taxon>Bacteroides</taxon>
    </lineage>
</organism>
<gene>
    <name evidence="4" type="ORF">DHW31_04810</name>
</gene>
<dbReference type="CDD" id="cd03412">
    <property type="entry name" value="CbiK_N"/>
    <property type="match status" value="1"/>
</dbReference>
<dbReference type="GO" id="GO:0046872">
    <property type="term" value="F:metal ion binding"/>
    <property type="evidence" value="ECO:0007669"/>
    <property type="project" value="UniProtKB-KW"/>
</dbReference>
<dbReference type="AlphaFoldDB" id="A0A3D2SET0"/>
<proteinExistence type="predicted"/>
<feature type="binding site" evidence="2">
    <location>
        <position position="240"/>
    </location>
    <ligand>
        <name>Co(2+)</name>
        <dbReference type="ChEBI" id="CHEBI:48828"/>
    </ligand>
</feature>
<evidence type="ECO:0000256" key="2">
    <source>
        <dbReference type="PIRSR" id="PIRSR033579-3"/>
    </source>
</evidence>
<dbReference type="Gene3D" id="3.40.50.1400">
    <property type="match status" value="2"/>
</dbReference>
<protein>
    <submittedName>
        <fullName evidence="4">Sirohydrochlorin cobaltochelatase</fullName>
    </submittedName>
</protein>
<reference evidence="4 5" key="1">
    <citation type="journal article" date="2018" name="Nat. Biotechnol.">
        <title>A standardized bacterial taxonomy based on genome phylogeny substantially revises the tree of life.</title>
        <authorList>
            <person name="Parks D.H."/>
            <person name="Chuvochina M."/>
            <person name="Waite D.W."/>
            <person name="Rinke C."/>
            <person name="Skarshewski A."/>
            <person name="Chaumeil P.A."/>
            <person name="Hugenholtz P."/>
        </authorList>
    </citation>
    <scope>NUCLEOTIDE SEQUENCE [LARGE SCALE GENOMIC DNA]</scope>
    <source>
        <strain evidence="4">UBA9667</strain>
    </source>
</reference>
<comment type="caution">
    <text evidence="4">The sequence shown here is derived from an EMBL/GenBank/DDBJ whole genome shotgun (WGS) entry which is preliminary data.</text>
</comment>
<dbReference type="GO" id="GO:0019251">
    <property type="term" value="P:anaerobic cobalamin biosynthetic process"/>
    <property type="evidence" value="ECO:0007669"/>
    <property type="project" value="InterPro"/>
</dbReference>
<evidence type="ECO:0000313" key="4">
    <source>
        <dbReference type="EMBL" id="HCK24098.1"/>
    </source>
</evidence>
<name>A0A3D2SET0_9BACE</name>
<evidence type="ECO:0000256" key="3">
    <source>
        <dbReference type="SAM" id="SignalP"/>
    </source>
</evidence>
<sequence length="305" mass="34340">MRKFIFCFAILFSVIMKAHEGGNFVESDMLASLQPGDKAALLVVHFGTTYPETRQRTIEAINRKIADAFPQLTIREAWTSRIVIKRMAARGEKIPVPAQALQQLHAEGFTHVVVQSTNIIEGIEMEALRGEVAQATSLFKDIRVGNPLLYSVDDYRQVLQTVVQHAPARKEVVLVGHGTYTPSTSTYAMMDYMLKAKGYANFHVGTIEGYPSFDDMLQQLKASGKKEVTLMPFMFVAGDHANNDIAVDWKEALVKEGFRVDVMMQGLGELPQIQEQFMEHARFALTHKLIDIKDKKKQYAQSENE</sequence>
<dbReference type="Proteomes" id="UP000263098">
    <property type="component" value="Unassembled WGS sequence"/>
</dbReference>
<evidence type="ECO:0000313" key="5">
    <source>
        <dbReference type="Proteomes" id="UP000263098"/>
    </source>
</evidence>
<dbReference type="SUPFAM" id="SSF53800">
    <property type="entry name" value="Chelatase"/>
    <property type="match status" value="1"/>
</dbReference>
<evidence type="ECO:0000256" key="1">
    <source>
        <dbReference type="PIRSR" id="PIRSR033579-1"/>
    </source>
</evidence>
<keyword evidence="2" id="KW-0479">Metal-binding</keyword>
<feature type="binding site" evidence="2">
    <location>
        <position position="177"/>
    </location>
    <ligand>
        <name>Co(2+)</name>
        <dbReference type="ChEBI" id="CHEBI:48828"/>
    </ligand>
</feature>
<dbReference type="InterPro" id="IPR010388">
    <property type="entry name" value="Anaerobic_Co-chelatase"/>
</dbReference>
<feature type="chain" id="PRO_5017759375" evidence="3">
    <location>
        <begin position="19"/>
        <end position="305"/>
    </location>
</feature>
<dbReference type="Pfam" id="PF06180">
    <property type="entry name" value="CbiK"/>
    <property type="match status" value="1"/>
</dbReference>
<dbReference type="PIRSF" id="PIRSF033579">
    <property type="entry name" value="Anaer_Co_chel"/>
    <property type="match status" value="1"/>
</dbReference>
<feature type="signal peptide" evidence="3">
    <location>
        <begin position="1"/>
        <end position="18"/>
    </location>
</feature>
<keyword evidence="2" id="KW-0170">Cobalt</keyword>
<accession>A0A3D2SET0</accession>
<feature type="binding site" evidence="2">
    <location>
        <position position="208"/>
    </location>
    <ligand>
        <name>Co(2+)</name>
        <dbReference type="ChEBI" id="CHEBI:48828"/>
    </ligand>
</feature>
<dbReference type="GO" id="GO:0016852">
    <property type="term" value="F:sirohydrochlorin cobaltochelatase activity"/>
    <property type="evidence" value="ECO:0007669"/>
    <property type="project" value="InterPro"/>
</dbReference>